<dbReference type="PANTHER" id="PTHR39160:SF4">
    <property type="entry name" value="RESUSCITATION-PROMOTING FACTOR RPFB"/>
    <property type="match status" value="1"/>
</dbReference>
<dbReference type="Pfam" id="PF06725">
    <property type="entry name" value="3D"/>
    <property type="match status" value="1"/>
</dbReference>
<keyword evidence="1 2" id="KW-0732">Signal</keyword>
<dbReference type="GO" id="GO:0009254">
    <property type="term" value="P:peptidoglycan turnover"/>
    <property type="evidence" value="ECO:0007669"/>
    <property type="project" value="InterPro"/>
</dbReference>
<dbReference type="CDD" id="cd14667">
    <property type="entry name" value="3D_containing_proteins"/>
    <property type="match status" value="1"/>
</dbReference>
<evidence type="ECO:0000256" key="2">
    <source>
        <dbReference type="SAM" id="SignalP"/>
    </source>
</evidence>
<protein>
    <submittedName>
        <fullName evidence="4">LysM peptidoglycan-binding domain-containing protein</fullName>
    </submittedName>
</protein>
<dbReference type="Pfam" id="PF01476">
    <property type="entry name" value="LysM"/>
    <property type="match status" value="1"/>
</dbReference>
<dbReference type="GO" id="GO:0019867">
    <property type="term" value="C:outer membrane"/>
    <property type="evidence" value="ECO:0007669"/>
    <property type="project" value="InterPro"/>
</dbReference>
<dbReference type="InterPro" id="IPR059180">
    <property type="entry name" value="3D_YorM"/>
</dbReference>
<dbReference type="Gene3D" id="3.10.350.10">
    <property type="entry name" value="LysM domain"/>
    <property type="match status" value="1"/>
</dbReference>
<gene>
    <name evidence="4" type="ORF">D3H35_19355</name>
</gene>
<feature type="domain" description="LysM" evidence="3">
    <location>
        <begin position="32"/>
        <end position="76"/>
    </location>
</feature>
<dbReference type="AlphaFoldDB" id="A0A398CUV7"/>
<dbReference type="InterPro" id="IPR018392">
    <property type="entry name" value="LysM"/>
</dbReference>
<dbReference type="GO" id="GO:0004553">
    <property type="term" value="F:hydrolase activity, hydrolyzing O-glycosyl compounds"/>
    <property type="evidence" value="ECO:0007669"/>
    <property type="project" value="InterPro"/>
</dbReference>
<evidence type="ECO:0000313" key="5">
    <source>
        <dbReference type="Proteomes" id="UP000266340"/>
    </source>
</evidence>
<evidence type="ECO:0000256" key="1">
    <source>
        <dbReference type="ARBA" id="ARBA00022729"/>
    </source>
</evidence>
<dbReference type="SMART" id="SM00257">
    <property type="entry name" value="LysM"/>
    <property type="match status" value="1"/>
</dbReference>
<organism evidence="4 5">
    <name type="scientific">Cohnella faecalis</name>
    <dbReference type="NCBI Taxonomy" id="2315694"/>
    <lineage>
        <taxon>Bacteria</taxon>
        <taxon>Bacillati</taxon>
        <taxon>Bacillota</taxon>
        <taxon>Bacilli</taxon>
        <taxon>Bacillales</taxon>
        <taxon>Paenibacillaceae</taxon>
        <taxon>Cohnella</taxon>
    </lineage>
</organism>
<feature type="chain" id="PRO_5017302502" evidence="2">
    <location>
        <begin position="31"/>
        <end position="208"/>
    </location>
</feature>
<reference evidence="4 5" key="1">
    <citation type="submission" date="2018-09" db="EMBL/GenBank/DDBJ databases">
        <title>Cohnella cavernae sp. nov., isolated from a karst cave.</title>
        <authorList>
            <person name="Zhu H."/>
        </authorList>
    </citation>
    <scope>NUCLEOTIDE SEQUENCE [LARGE SCALE GENOMIC DNA]</scope>
    <source>
        <strain evidence="4 5">K2E09-144</strain>
    </source>
</reference>
<dbReference type="PANTHER" id="PTHR39160">
    <property type="entry name" value="CELL WALL-BINDING PROTEIN YOCH"/>
    <property type="match status" value="1"/>
</dbReference>
<dbReference type="Proteomes" id="UP000266340">
    <property type="component" value="Unassembled WGS sequence"/>
</dbReference>
<accession>A0A398CUV7</accession>
<dbReference type="EMBL" id="QXJM01000039">
    <property type="protein sequence ID" value="RIE02794.1"/>
    <property type="molecule type" value="Genomic_DNA"/>
</dbReference>
<dbReference type="PROSITE" id="PS51782">
    <property type="entry name" value="LYSM"/>
    <property type="match status" value="1"/>
</dbReference>
<sequence length="208" mass="21608">MILSWKKTCLKTAAFVLGGALLLPSVTAHAATAYTATDNDTFWSLSKKFGVPLTTLMSANSKIDPLNIYAGLKLTIPSTVSAKSNASVSAQSVTTAAGKSLSYSKVIDVKATAYSAAAEENGKWGGVDYFGDALELGTIAVDPKVIPLGTKLYVTGYDFNGLPVGGLVGTAKDAGSAIKGNRIDIFIPGSRSFVSGFGIQNVKVYVLK</sequence>
<comment type="caution">
    <text evidence="4">The sequence shown here is derived from an EMBL/GenBank/DDBJ whole genome shotgun (WGS) entry which is preliminary data.</text>
</comment>
<dbReference type="InterPro" id="IPR036908">
    <property type="entry name" value="RlpA-like_sf"/>
</dbReference>
<dbReference type="InterPro" id="IPR010611">
    <property type="entry name" value="3D_dom"/>
</dbReference>
<dbReference type="Gene3D" id="2.40.40.10">
    <property type="entry name" value="RlpA-like domain"/>
    <property type="match status" value="1"/>
</dbReference>
<dbReference type="InterPro" id="IPR036779">
    <property type="entry name" value="LysM_dom_sf"/>
</dbReference>
<keyword evidence="5" id="KW-1185">Reference proteome</keyword>
<name>A0A398CUV7_9BACL</name>
<dbReference type="OrthoDB" id="9798935at2"/>
<dbReference type="InterPro" id="IPR051933">
    <property type="entry name" value="Resuscitation_pf_RpfB"/>
</dbReference>
<dbReference type="SUPFAM" id="SSF50685">
    <property type="entry name" value="Barwin-like endoglucanases"/>
    <property type="match status" value="1"/>
</dbReference>
<dbReference type="SUPFAM" id="SSF54106">
    <property type="entry name" value="LysM domain"/>
    <property type="match status" value="1"/>
</dbReference>
<feature type="signal peptide" evidence="2">
    <location>
        <begin position="1"/>
        <end position="30"/>
    </location>
</feature>
<evidence type="ECO:0000259" key="3">
    <source>
        <dbReference type="PROSITE" id="PS51782"/>
    </source>
</evidence>
<dbReference type="RefSeq" id="WP_119150829.1">
    <property type="nucleotide sequence ID" value="NZ_JBHSOV010000035.1"/>
</dbReference>
<proteinExistence type="predicted"/>
<evidence type="ECO:0000313" key="4">
    <source>
        <dbReference type="EMBL" id="RIE02794.1"/>
    </source>
</evidence>